<reference evidence="1 2" key="1">
    <citation type="submission" date="2020-08" db="EMBL/GenBank/DDBJ databases">
        <title>Genomic Encyclopedia of Type Strains, Phase III (KMG-III): the genomes of soil and plant-associated and newly described type strains.</title>
        <authorList>
            <person name="Whitman W."/>
        </authorList>
    </citation>
    <scope>NUCLEOTIDE SEQUENCE [LARGE SCALE GENOMIC DNA]</scope>
    <source>
        <strain evidence="1 2">CECT 8693</strain>
    </source>
</reference>
<sequence>MVFYKSVNFGESKGITFERVLIYPTQPFTQWIKNNNFELLPTSRSKFYVALTRAQYSVGIVYDYDERTNLEGLQKFYV</sequence>
<dbReference type="AlphaFoldDB" id="A0A7W3SPT8"/>
<dbReference type="EMBL" id="JACJIP010000001">
    <property type="protein sequence ID" value="MBA9083872.1"/>
    <property type="molecule type" value="Genomic_DNA"/>
</dbReference>
<gene>
    <name evidence="1" type="ORF">FHR92_000315</name>
</gene>
<keyword evidence="1" id="KW-0378">Hydrolase</keyword>
<keyword evidence="1" id="KW-0540">Nuclease</keyword>
<dbReference type="GO" id="GO:0004527">
    <property type="term" value="F:exonuclease activity"/>
    <property type="evidence" value="ECO:0007669"/>
    <property type="project" value="UniProtKB-KW"/>
</dbReference>
<dbReference type="SUPFAM" id="SSF52540">
    <property type="entry name" value="P-loop containing nucleoside triphosphate hydrolases"/>
    <property type="match status" value="1"/>
</dbReference>
<name>A0A7W3SPT8_9BACL</name>
<keyword evidence="1" id="KW-0269">Exonuclease</keyword>
<comment type="caution">
    <text evidence="1">The sequence shown here is derived from an EMBL/GenBank/DDBJ whole genome shotgun (WGS) entry which is preliminary data.</text>
</comment>
<dbReference type="InterPro" id="IPR027417">
    <property type="entry name" value="P-loop_NTPase"/>
</dbReference>
<keyword evidence="2" id="KW-1185">Reference proteome</keyword>
<dbReference type="Proteomes" id="UP000567067">
    <property type="component" value="Unassembled WGS sequence"/>
</dbReference>
<accession>A0A7W3SPT8</accession>
<evidence type="ECO:0000313" key="1">
    <source>
        <dbReference type="EMBL" id="MBA9083872.1"/>
    </source>
</evidence>
<proteinExistence type="predicted"/>
<protein>
    <submittedName>
        <fullName evidence="1">ATP-dependent exoDNAse (Exonuclease V) beta subunit</fullName>
    </submittedName>
</protein>
<organism evidence="1 2">
    <name type="scientific">Fontibacillus solani</name>
    <dbReference type="NCBI Taxonomy" id="1572857"/>
    <lineage>
        <taxon>Bacteria</taxon>
        <taxon>Bacillati</taxon>
        <taxon>Bacillota</taxon>
        <taxon>Bacilli</taxon>
        <taxon>Bacillales</taxon>
        <taxon>Paenibacillaceae</taxon>
        <taxon>Fontibacillus</taxon>
    </lineage>
</organism>
<evidence type="ECO:0000313" key="2">
    <source>
        <dbReference type="Proteomes" id="UP000567067"/>
    </source>
</evidence>